<keyword evidence="1" id="KW-0812">Transmembrane</keyword>
<evidence type="ECO:0000313" key="3">
    <source>
        <dbReference type="Proteomes" id="UP000440694"/>
    </source>
</evidence>
<dbReference type="RefSeq" id="WP_154737997.1">
    <property type="nucleotide sequence ID" value="NZ_WMBQ01000001.1"/>
</dbReference>
<feature type="transmembrane region" description="Helical" evidence="1">
    <location>
        <begin position="212"/>
        <end position="235"/>
    </location>
</feature>
<gene>
    <name evidence="2" type="ORF">GIW81_03810</name>
</gene>
<feature type="transmembrane region" description="Helical" evidence="1">
    <location>
        <begin position="12"/>
        <end position="32"/>
    </location>
</feature>
<organism evidence="2 3">
    <name type="scientific">Hyphomicrobium album</name>
    <dbReference type="NCBI Taxonomy" id="2665159"/>
    <lineage>
        <taxon>Bacteria</taxon>
        <taxon>Pseudomonadati</taxon>
        <taxon>Pseudomonadota</taxon>
        <taxon>Alphaproteobacteria</taxon>
        <taxon>Hyphomicrobiales</taxon>
        <taxon>Hyphomicrobiaceae</taxon>
        <taxon>Hyphomicrobium</taxon>
    </lineage>
</organism>
<feature type="transmembrane region" description="Helical" evidence="1">
    <location>
        <begin position="52"/>
        <end position="71"/>
    </location>
</feature>
<reference evidence="2 3" key="1">
    <citation type="submission" date="2019-11" db="EMBL/GenBank/DDBJ databases">
        <title>Identification of a novel strain.</title>
        <authorList>
            <person name="Xu Q."/>
            <person name="Wang G."/>
        </authorList>
    </citation>
    <scope>NUCLEOTIDE SEQUENCE [LARGE SCALE GENOMIC DNA]</scope>
    <source>
        <strain evidence="3">xq</strain>
    </source>
</reference>
<comment type="caution">
    <text evidence="2">The sequence shown here is derived from an EMBL/GenBank/DDBJ whole genome shotgun (WGS) entry which is preliminary data.</text>
</comment>
<evidence type="ECO:0000313" key="2">
    <source>
        <dbReference type="EMBL" id="MTD93459.1"/>
    </source>
</evidence>
<keyword evidence="1" id="KW-0472">Membrane</keyword>
<dbReference type="Pfam" id="PF14023">
    <property type="entry name" value="Bestrophin-like"/>
    <property type="match status" value="1"/>
</dbReference>
<evidence type="ECO:0000256" key="1">
    <source>
        <dbReference type="SAM" id="Phobius"/>
    </source>
</evidence>
<proteinExistence type="predicted"/>
<dbReference type="InterPro" id="IPR025333">
    <property type="entry name" value="DUF4239"/>
</dbReference>
<dbReference type="EMBL" id="WMBQ01000001">
    <property type="protein sequence ID" value="MTD93459.1"/>
    <property type="molecule type" value="Genomic_DNA"/>
</dbReference>
<dbReference type="AlphaFoldDB" id="A0A6I3KGL2"/>
<accession>A0A6I3KGL2</accession>
<protein>
    <submittedName>
        <fullName evidence="2">DUF4239 domain-containing protein</fullName>
    </submittedName>
</protein>
<sequence>MVSFLQSQPLWLSGLLLVGLPTGLAMLGPILIRRWVPLDRLTANNEVAGFKFAVVGVLYAVLLAFAIIVVWEKFTDADNIVAREAGAATNVYRLSYGMAEAPPATSLRARLSDYLAATISDDWPAMEHANESSSARRALDAVYGSVLVSLSAQSHSALVAEILHQLDEITQARRARLAAADGTVPGVIWPVLFGGAAATIGFTFFFGTQNLLAQSLMTGLLSVMILSGLFIVLVIDRPFSGAVTVKPDALAKVLAEFGPTPAAH</sequence>
<feature type="transmembrane region" description="Helical" evidence="1">
    <location>
        <begin position="183"/>
        <end position="206"/>
    </location>
</feature>
<keyword evidence="3" id="KW-1185">Reference proteome</keyword>
<dbReference type="Proteomes" id="UP000440694">
    <property type="component" value="Unassembled WGS sequence"/>
</dbReference>
<name>A0A6I3KGL2_9HYPH</name>
<keyword evidence="1" id="KW-1133">Transmembrane helix</keyword>